<organism evidence="1 2">
    <name type="scientific">Russula earlei</name>
    <dbReference type="NCBI Taxonomy" id="71964"/>
    <lineage>
        <taxon>Eukaryota</taxon>
        <taxon>Fungi</taxon>
        <taxon>Dikarya</taxon>
        <taxon>Basidiomycota</taxon>
        <taxon>Agaricomycotina</taxon>
        <taxon>Agaricomycetes</taxon>
        <taxon>Russulales</taxon>
        <taxon>Russulaceae</taxon>
        <taxon>Russula</taxon>
    </lineage>
</organism>
<keyword evidence="2" id="KW-1185">Reference proteome</keyword>
<dbReference type="Proteomes" id="UP001207468">
    <property type="component" value="Unassembled WGS sequence"/>
</dbReference>
<protein>
    <submittedName>
        <fullName evidence="1">Acid protease</fullName>
    </submittedName>
</protein>
<evidence type="ECO:0000313" key="1">
    <source>
        <dbReference type="EMBL" id="KAI9510779.1"/>
    </source>
</evidence>
<keyword evidence="1" id="KW-0378">Hydrolase</keyword>
<keyword evidence="1" id="KW-0645">Protease</keyword>
<sequence length="413" mass="42976">MYFLSALVFALLPLLTAVVPLVVLPLPSQSTAVPIAKRGGLKGVGGLSKSRSLVRHSMAKIKTRITAHKKNTGMGHPLAGGIKHLGKRDTGSNLLTDDSALLWYGSISIGTQADSFTVDFDTGSSDLFVPSSNCQSSCSGHKTYDPSASTNSQDLGVSFELTFGDGSSGRGEKFSDVVRIAGLTANSQVLGLVTEYSIEFQSTQFPPDGLMGLGFESISVFNASPPFQTLISDKVLTSPIFGFKLATSASELFLGGVNDALFTGDFAWVPLSNAGFWQAPFDGISVDGNSVVGQTEAIFDTGSTQIIGDPDGIRALFAAIPGASPSAGDDNSYTIPCDLNPSISISVGGREVEISPASFNLGPVSEGSSTCVAGASADPNLTGLFWILGDVFLQNVYSAWDVGNVRIGFATLS</sequence>
<proteinExistence type="predicted"/>
<comment type="caution">
    <text evidence="1">The sequence shown here is derived from an EMBL/GenBank/DDBJ whole genome shotgun (WGS) entry which is preliminary data.</text>
</comment>
<name>A0ACC0UI99_9AGAM</name>
<accession>A0ACC0UI99</accession>
<dbReference type="EMBL" id="JAGFNK010000034">
    <property type="protein sequence ID" value="KAI9510779.1"/>
    <property type="molecule type" value="Genomic_DNA"/>
</dbReference>
<evidence type="ECO:0000313" key="2">
    <source>
        <dbReference type="Proteomes" id="UP001207468"/>
    </source>
</evidence>
<reference evidence="1" key="1">
    <citation type="submission" date="2021-03" db="EMBL/GenBank/DDBJ databases">
        <title>Evolutionary priming and transition to the ectomycorrhizal habit in an iconic lineage of mushroom-forming fungi: is preadaptation a requirement?</title>
        <authorList>
            <consortium name="DOE Joint Genome Institute"/>
            <person name="Looney B.P."/>
            <person name="Miyauchi S."/>
            <person name="Morin E."/>
            <person name="Drula E."/>
            <person name="Courty P.E."/>
            <person name="Chicoki N."/>
            <person name="Fauchery L."/>
            <person name="Kohler A."/>
            <person name="Kuo A."/>
            <person name="LaButti K."/>
            <person name="Pangilinan J."/>
            <person name="Lipzen A."/>
            <person name="Riley R."/>
            <person name="Andreopoulos W."/>
            <person name="He G."/>
            <person name="Johnson J."/>
            <person name="Barry K.W."/>
            <person name="Grigoriev I.V."/>
            <person name="Nagy L."/>
            <person name="Hibbett D."/>
            <person name="Henrissat B."/>
            <person name="Matheny P.B."/>
            <person name="Labbe J."/>
            <person name="Martin A.F."/>
        </authorList>
    </citation>
    <scope>NUCLEOTIDE SEQUENCE</scope>
    <source>
        <strain evidence="1">BPL698</strain>
    </source>
</reference>
<gene>
    <name evidence="1" type="ORF">F5148DRAFT_1331420</name>
</gene>